<dbReference type="Gene3D" id="1.10.287.680">
    <property type="entry name" value="Helix hairpin bin"/>
    <property type="match status" value="1"/>
</dbReference>
<comment type="caution">
    <text evidence="1">The sequence shown here is derived from an EMBL/GenBank/DDBJ whole genome shotgun (WGS) entry which is preliminary data.</text>
</comment>
<dbReference type="RefSeq" id="WP_188695391.1">
    <property type="nucleotide sequence ID" value="NZ_BMIR01000014.1"/>
</dbReference>
<dbReference type="SUPFAM" id="SSF116960">
    <property type="entry name" value="YfbU-like"/>
    <property type="match status" value="1"/>
</dbReference>
<dbReference type="Pfam" id="PF03887">
    <property type="entry name" value="YfbU"/>
    <property type="match status" value="1"/>
</dbReference>
<organism evidence="1 2">
    <name type="scientific">Pullulanibacillus camelliae</name>
    <dbReference type="NCBI Taxonomy" id="1707096"/>
    <lineage>
        <taxon>Bacteria</taxon>
        <taxon>Bacillati</taxon>
        <taxon>Bacillota</taxon>
        <taxon>Bacilli</taxon>
        <taxon>Bacillales</taxon>
        <taxon>Sporolactobacillaceae</taxon>
        <taxon>Pullulanibacillus</taxon>
    </lineage>
</organism>
<reference evidence="1" key="2">
    <citation type="submission" date="2020-09" db="EMBL/GenBank/DDBJ databases">
        <authorList>
            <person name="Sun Q."/>
            <person name="Zhou Y."/>
        </authorList>
    </citation>
    <scope>NUCLEOTIDE SEQUENCE</scope>
    <source>
        <strain evidence="1">CGMCC 1.15371</strain>
    </source>
</reference>
<protein>
    <recommendedName>
        <fullName evidence="3">YfbU family protein</fullName>
    </recommendedName>
</protein>
<dbReference type="AlphaFoldDB" id="A0A8J2YKB5"/>
<evidence type="ECO:0000313" key="2">
    <source>
        <dbReference type="Proteomes" id="UP000628775"/>
    </source>
</evidence>
<sequence length="171" mass="20578">MELSKVERLLLINQYSILGVLDPDNQNDYELNKEILLQGYKQNYDDLIEWVLDDLPEEISEEVIDILQMYRSLNFSYRGLDKKEKEKVDPEKLKFKGFDGNDETRYMVYARFFMHKLERFEELWGEGKNPDYNTHHSTLSKYRRMLDTWKSISDRYDSNLSADKINRILES</sequence>
<gene>
    <name evidence="1" type="ORF">GCM10011391_28140</name>
</gene>
<evidence type="ECO:0000313" key="1">
    <source>
        <dbReference type="EMBL" id="GGE47737.1"/>
    </source>
</evidence>
<reference evidence="1" key="1">
    <citation type="journal article" date="2014" name="Int. J. Syst. Evol. Microbiol.">
        <title>Complete genome sequence of Corynebacterium casei LMG S-19264T (=DSM 44701T), isolated from a smear-ripened cheese.</title>
        <authorList>
            <consortium name="US DOE Joint Genome Institute (JGI-PGF)"/>
            <person name="Walter F."/>
            <person name="Albersmeier A."/>
            <person name="Kalinowski J."/>
            <person name="Ruckert C."/>
        </authorList>
    </citation>
    <scope>NUCLEOTIDE SEQUENCE</scope>
    <source>
        <strain evidence="1">CGMCC 1.15371</strain>
    </source>
</reference>
<evidence type="ECO:0008006" key="3">
    <source>
        <dbReference type="Google" id="ProtNLM"/>
    </source>
</evidence>
<keyword evidence="2" id="KW-1185">Reference proteome</keyword>
<name>A0A8J2YKB5_9BACL</name>
<dbReference type="InterPro" id="IPR023146">
    <property type="entry name" value="YfbU_alpha-helical_sf"/>
</dbReference>
<dbReference type="Gene3D" id="1.10.3190.10">
    <property type="entry name" value="yfbu gene product, domain 2"/>
    <property type="match status" value="1"/>
</dbReference>
<proteinExistence type="predicted"/>
<accession>A0A8J2YKB5</accession>
<dbReference type="NCBIfam" id="NF003936">
    <property type="entry name" value="PRK05445.1"/>
    <property type="match status" value="1"/>
</dbReference>
<dbReference type="Proteomes" id="UP000628775">
    <property type="component" value="Unassembled WGS sequence"/>
</dbReference>
<dbReference type="InterPro" id="IPR005587">
    <property type="entry name" value="UPF0304_YfbU"/>
</dbReference>
<dbReference type="EMBL" id="BMIR01000014">
    <property type="protein sequence ID" value="GGE47737.1"/>
    <property type="molecule type" value="Genomic_DNA"/>
</dbReference>
<dbReference type="InterPro" id="IPR023145">
    <property type="entry name" value="YfbU_helix-hairpin_sf"/>
</dbReference>